<keyword evidence="1" id="KW-1133">Transmembrane helix</keyword>
<evidence type="ECO:0008006" key="4">
    <source>
        <dbReference type="Google" id="ProtNLM"/>
    </source>
</evidence>
<organism evidence="2 3">
    <name type="scientific">Litoribrevibacter albus</name>
    <dbReference type="NCBI Taxonomy" id="1473156"/>
    <lineage>
        <taxon>Bacteria</taxon>
        <taxon>Pseudomonadati</taxon>
        <taxon>Pseudomonadota</taxon>
        <taxon>Gammaproteobacteria</taxon>
        <taxon>Oceanospirillales</taxon>
        <taxon>Oceanospirillaceae</taxon>
        <taxon>Litoribrevibacter</taxon>
    </lineage>
</organism>
<evidence type="ECO:0000256" key="1">
    <source>
        <dbReference type="SAM" id="Phobius"/>
    </source>
</evidence>
<keyword evidence="1" id="KW-0472">Membrane</keyword>
<dbReference type="AlphaFoldDB" id="A0AA37W7X6"/>
<name>A0AA37W7X6_9GAMM</name>
<dbReference type="RefSeq" id="WP_284383624.1">
    <property type="nucleotide sequence ID" value="NZ_BSNM01000026.1"/>
</dbReference>
<keyword evidence="3" id="KW-1185">Reference proteome</keyword>
<feature type="transmembrane region" description="Helical" evidence="1">
    <location>
        <begin position="147"/>
        <end position="167"/>
    </location>
</feature>
<dbReference type="InterPro" id="IPR010295">
    <property type="entry name" value="DUF898"/>
</dbReference>
<protein>
    <recommendedName>
        <fullName evidence="4">DUF898 domain-containing protein</fullName>
    </recommendedName>
</protein>
<comment type="caution">
    <text evidence="2">The sequence shown here is derived from an EMBL/GenBank/DDBJ whole genome shotgun (WGS) entry which is preliminary data.</text>
</comment>
<accession>A0AA37W7X6</accession>
<feature type="transmembrane region" description="Helical" evidence="1">
    <location>
        <begin position="33"/>
        <end position="52"/>
    </location>
</feature>
<feature type="transmembrane region" description="Helical" evidence="1">
    <location>
        <begin position="306"/>
        <end position="326"/>
    </location>
</feature>
<gene>
    <name evidence="2" type="ORF">GCM10007876_37450</name>
</gene>
<feature type="transmembrane region" description="Helical" evidence="1">
    <location>
        <begin position="106"/>
        <end position="126"/>
    </location>
</feature>
<dbReference type="EMBL" id="BSNM01000026">
    <property type="protein sequence ID" value="GLQ33265.1"/>
    <property type="molecule type" value="Genomic_DNA"/>
</dbReference>
<evidence type="ECO:0000313" key="3">
    <source>
        <dbReference type="Proteomes" id="UP001161389"/>
    </source>
</evidence>
<reference evidence="2" key="2">
    <citation type="submission" date="2023-01" db="EMBL/GenBank/DDBJ databases">
        <title>Draft genome sequence of Litoribrevibacter albus strain NBRC 110071.</title>
        <authorList>
            <person name="Sun Q."/>
            <person name="Mori K."/>
        </authorList>
    </citation>
    <scope>NUCLEOTIDE SEQUENCE</scope>
    <source>
        <strain evidence="2">NBRC 110071</strain>
    </source>
</reference>
<evidence type="ECO:0000313" key="2">
    <source>
        <dbReference type="EMBL" id="GLQ33265.1"/>
    </source>
</evidence>
<sequence>MDVTATEDISSDVVERKRVGIEFSGTGKEFFKIWIVNIFLSIITFGVYSAWAKVRTNQYFYSNTSLLGSSFQYLAEPMNILKGRMVAVALLVAYSSVQKLFPQYGYIAFVLLMLAIPGLIVLSLSFRLRNTAYRNITFHFQRDFKKAYVIFALPVLLVSLFMVPLMLHENSPEVQNAYQYNDMLEEFLEDDEISFDEEVELTEFIDMNSLTIDDSGYAVTPPPPVWAFIPYLFLILLFPLWDQMFSAFKLRQSQFGTSNFTFGAGVWDFYKMYLLATGVIIGLGIFLATVVVFIKQTIDSLGMNFVLIAVTTLLTFVIYMLVYAYFSVYKQNLIVNNSSIDEVTLVSSLEVAGLWWIYMSNTVLIACTLGLATPWAKIRAAKYRLENTAIITDSLNNFVAKQEKERRALGEEVGEAFDVDIGF</sequence>
<dbReference type="Pfam" id="PF05987">
    <property type="entry name" value="DUF898"/>
    <property type="match status" value="1"/>
</dbReference>
<feature type="transmembrane region" description="Helical" evidence="1">
    <location>
        <begin position="355"/>
        <end position="376"/>
    </location>
</feature>
<dbReference type="Proteomes" id="UP001161389">
    <property type="component" value="Unassembled WGS sequence"/>
</dbReference>
<reference evidence="2" key="1">
    <citation type="journal article" date="2014" name="Int. J. Syst. Evol. Microbiol.">
        <title>Complete genome sequence of Corynebacterium casei LMG S-19264T (=DSM 44701T), isolated from a smear-ripened cheese.</title>
        <authorList>
            <consortium name="US DOE Joint Genome Institute (JGI-PGF)"/>
            <person name="Walter F."/>
            <person name="Albersmeier A."/>
            <person name="Kalinowski J."/>
            <person name="Ruckert C."/>
        </authorList>
    </citation>
    <scope>NUCLEOTIDE SEQUENCE</scope>
    <source>
        <strain evidence="2">NBRC 110071</strain>
    </source>
</reference>
<proteinExistence type="predicted"/>
<keyword evidence="1" id="KW-0812">Transmembrane</keyword>
<feature type="transmembrane region" description="Helical" evidence="1">
    <location>
        <begin position="276"/>
        <end position="294"/>
    </location>
</feature>